<keyword evidence="2" id="KW-1185">Reference proteome</keyword>
<dbReference type="AlphaFoldDB" id="K0KW72"/>
<sequence length="477" mass="55601">MTADIKKLIENVKLKREILANDVKRIENRYSNMDQYVVIKNKKVNQKKEFWLETLRPALLKYWCFNRSLFPLIHYSKQHLKSLNEAKESSKEKTVLGPFPIEIWEIIMQKGGIRMEVLSINRAIFNGLAPYVYGGSGIEKLQLLLVVSSTKKMRQNDACFLREGPDFPDKPCDSYSIYERNLESSKYEYEFLDVSYDVARAFPDEKTLVITDYDEIKMLFYHVMNNPDSILRRTIKSINVDISILHGYQELVYDSQVYRVLEHFGRSLGIERVSSRTQVKADGFFYGPDSHQLFNEEESRWDDPRLGISKTFDPHSFSKVPYNTANEVFPNKVYFNELVHLSELFKSYDSGGRSELCKITTKDKLRKNHPYKKYVLSPEQITQDPEFDVEQLKVEGEIASHNIKIIKRRFASDKKVQSLIKLMVETLSSDKIFNDTDTSLFISGMPDFQETRDFLKKTHGGLNISKICTSTNHILLY</sequence>
<reference evidence="1 2" key="1">
    <citation type="journal article" date="2012" name="Eukaryot. Cell">
        <title>Draft genome sequence of Wickerhamomyces ciferrii NRRL Y-1031 F-60-10.</title>
        <authorList>
            <person name="Schneider J."/>
            <person name="Andrea H."/>
            <person name="Blom J."/>
            <person name="Jaenicke S."/>
            <person name="Ruckert C."/>
            <person name="Schorsch C."/>
            <person name="Szczepanowski R."/>
            <person name="Farwick M."/>
            <person name="Goesmann A."/>
            <person name="Puhler A."/>
            <person name="Schaffer S."/>
            <person name="Tauch A."/>
            <person name="Kohler T."/>
            <person name="Brinkrolf K."/>
        </authorList>
    </citation>
    <scope>NUCLEOTIDE SEQUENCE [LARGE SCALE GENOMIC DNA]</scope>
    <source>
        <strain evidence="2">ATCC 14091 / BCRC 22168 / CBS 111 / JCM 3599 / NBRC 0793 / NRRL Y-1031 F-60-10</strain>
    </source>
</reference>
<dbReference type="HOGENOM" id="CLU_043708_0_0_1"/>
<accession>K0KW72</accession>
<evidence type="ECO:0000313" key="1">
    <source>
        <dbReference type="EMBL" id="CCH46222.1"/>
    </source>
</evidence>
<dbReference type="Proteomes" id="UP000009328">
    <property type="component" value="Unassembled WGS sequence"/>
</dbReference>
<protein>
    <submittedName>
        <fullName evidence="1">Uncharacterized protein</fullName>
    </submittedName>
</protein>
<organism evidence="1 2">
    <name type="scientific">Wickerhamomyces ciferrii (strain ATCC 14091 / BCRC 22168 / CBS 111 / JCM 3599 / NBRC 0793 / NRRL Y-1031 F-60-10)</name>
    <name type="common">Yeast</name>
    <name type="synonym">Pichia ciferrii</name>
    <dbReference type="NCBI Taxonomy" id="1206466"/>
    <lineage>
        <taxon>Eukaryota</taxon>
        <taxon>Fungi</taxon>
        <taxon>Dikarya</taxon>
        <taxon>Ascomycota</taxon>
        <taxon>Saccharomycotina</taxon>
        <taxon>Saccharomycetes</taxon>
        <taxon>Phaffomycetales</taxon>
        <taxon>Wickerhamomycetaceae</taxon>
        <taxon>Wickerhamomyces</taxon>
    </lineage>
</organism>
<dbReference type="InParanoid" id="K0KW72"/>
<gene>
    <name evidence="1" type="ORF">BN7_5813</name>
</gene>
<name>K0KW72_WICCF</name>
<dbReference type="EMBL" id="CAIF01000235">
    <property type="protein sequence ID" value="CCH46222.1"/>
    <property type="molecule type" value="Genomic_DNA"/>
</dbReference>
<comment type="caution">
    <text evidence="1">The sequence shown here is derived from an EMBL/GenBank/DDBJ whole genome shotgun (WGS) entry which is preliminary data.</text>
</comment>
<evidence type="ECO:0000313" key="2">
    <source>
        <dbReference type="Proteomes" id="UP000009328"/>
    </source>
</evidence>
<proteinExistence type="predicted"/>